<gene>
    <name evidence="1" type="ORF">F3059_05960</name>
</gene>
<dbReference type="Proteomes" id="UP000435357">
    <property type="component" value="Unassembled WGS sequence"/>
</dbReference>
<accession>A0A6N6M9Q8</accession>
<evidence type="ECO:0000313" key="1">
    <source>
        <dbReference type="EMBL" id="KAB1064896.1"/>
    </source>
</evidence>
<name>A0A6N6M9Q8_9FLAO</name>
<dbReference type="RefSeq" id="WP_151167216.1">
    <property type="nucleotide sequence ID" value="NZ_WACR01000004.1"/>
</dbReference>
<comment type="caution">
    <text evidence="1">The sequence shown here is derived from an EMBL/GenBank/DDBJ whole genome shotgun (WGS) entry which is preliminary data.</text>
</comment>
<dbReference type="EMBL" id="WACR01000004">
    <property type="protein sequence ID" value="KAB1064896.1"/>
    <property type="molecule type" value="Genomic_DNA"/>
</dbReference>
<proteinExistence type="predicted"/>
<dbReference type="OrthoDB" id="885476at2"/>
<reference evidence="1 2" key="1">
    <citation type="submission" date="2019-09" db="EMBL/GenBank/DDBJ databases">
        <title>Genomes of Cryomorphaceae.</title>
        <authorList>
            <person name="Bowman J.P."/>
        </authorList>
    </citation>
    <scope>NUCLEOTIDE SEQUENCE [LARGE SCALE GENOMIC DNA]</scope>
    <source>
        <strain evidence="1 2">KCTC 52047</strain>
    </source>
</reference>
<organism evidence="1 2">
    <name type="scientific">Salibacter halophilus</name>
    <dbReference type="NCBI Taxonomy" id="1803916"/>
    <lineage>
        <taxon>Bacteria</taxon>
        <taxon>Pseudomonadati</taxon>
        <taxon>Bacteroidota</taxon>
        <taxon>Flavobacteriia</taxon>
        <taxon>Flavobacteriales</taxon>
        <taxon>Salibacteraceae</taxon>
        <taxon>Salibacter</taxon>
    </lineage>
</organism>
<dbReference type="AlphaFoldDB" id="A0A6N6M9Q8"/>
<dbReference type="PROSITE" id="PS51257">
    <property type="entry name" value="PROKAR_LIPOPROTEIN"/>
    <property type="match status" value="1"/>
</dbReference>
<protein>
    <submittedName>
        <fullName evidence="1">Uncharacterized protein</fullName>
    </submittedName>
</protein>
<keyword evidence="2" id="KW-1185">Reference proteome</keyword>
<evidence type="ECO:0000313" key="2">
    <source>
        <dbReference type="Proteomes" id="UP000435357"/>
    </source>
</evidence>
<sequence length="114" mass="13569">MKKKNIITAVLLLSFIIIGCSEKKHKIKNPEYTLAIVIDIKKEHWGRGFYKPHVFYKFEVNGIYYEGDFESDQMERSYTSKYSVGDSLLIKFNKKKPMENLFIKRTYAKPRYDD</sequence>